<accession>A0AAD4FAM6</accession>
<protein>
    <submittedName>
        <fullName evidence="2">Uncharacterized protein</fullName>
    </submittedName>
</protein>
<sequence length="409" mass="45293">MKLHLLPIFVLAALAPAHILPPPNPLTNLTHDANLHDSISSNATTSSSSILALHPRANPPTKYEKAIDIGRTLISAMKSKDRVARWFFKDFPQYAETCQSPYKGDGKAELATWGYDDSAALSKTVEKECDFDVYHKIKEVFDDLGLDTRGSKDGGPNHCFKINHQDGPAIKRNEDGSLPSESKQFYDVCGKTYQATGATFEFAANPSGLVALMNIMSLSYTAKTFTWHRTPLPSELPHFGTAQDIAWAVWNRVNAPDLAGLKYLLVTQIMNAGSRELFRSALGGLDPPQSEVKVWPGHEFRLDTDGGRAILGSPVGRWAGYLLLQHKDELKGNRYIDKVRLFKPPGASLPYLLFYVAKDSSVGGEEPLGVFVVKDEKKKVIEQRVSMAVAGRSRELKSLVREHKVFVRV</sequence>
<gene>
    <name evidence="2" type="ORF">G6011_02971</name>
</gene>
<feature type="signal peptide" evidence="1">
    <location>
        <begin position="1"/>
        <end position="19"/>
    </location>
</feature>
<dbReference type="Proteomes" id="UP001199106">
    <property type="component" value="Unassembled WGS sequence"/>
</dbReference>
<evidence type="ECO:0000313" key="2">
    <source>
        <dbReference type="EMBL" id="KAG9186415.1"/>
    </source>
</evidence>
<evidence type="ECO:0000256" key="1">
    <source>
        <dbReference type="SAM" id="SignalP"/>
    </source>
</evidence>
<keyword evidence="3" id="KW-1185">Reference proteome</keyword>
<comment type="caution">
    <text evidence="2">The sequence shown here is derived from an EMBL/GenBank/DDBJ whole genome shotgun (WGS) entry which is preliminary data.</text>
</comment>
<dbReference type="EMBL" id="JAANER010000009">
    <property type="protein sequence ID" value="KAG9186415.1"/>
    <property type="molecule type" value="Genomic_DNA"/>
</dbReference>
<keyword evidence="1" id="KW-0732">Signal</keyword>
<name>A0AAD4FAM6_9PLEO</name>
<proteinExistence type="predicted"/>
<dbReference type="AlphaFoldDB" id="A0AAD4FAM6"/>
<reference evidence="2" key="1">
    <citation type="submission" date="2021-07" db="EMBL/GenBank/DDBJ databases">
        <title>Genome Resource of American Ginseng Black Spot Pathogen Alternaria panax.</title>
        <authorList>
            <person name="Qiu C."/>
            <person name="Wang W."/>
            <person name="Liu Z."/>
        </authorList>
    </citation>
    <scope>NUCLEOTIDE SEQUENCE</scope>
    <source>
        <strain evidence="2">BNCC115425</strain>
    </source>
</reference>
<evidence type="ECO:0000313" key="3">
    <source>
        <dbReference type="Proteomes" id="UP001199106"/>
    </source>
</evidence>
<organism evidence="2 3">
    <name type="scientific">Alternaria panax</name>
    <dbReference type="NCBI Taxonomy" id="48097"/>
    <lineage>
        <taxon>Eukaryota</taxon>
        <taxon>Fungi</taxon>
        <taxon>Dikarya</taxon>
        <taxon>Ascomycota</taxon>
        <taxon>Pezizomycotina</taxon>
        <taxon>Dothideomycetes</taxon>
        <taxon>Pleosporomycetidae</taxon>
        <taxon>Pleosporales</taxon>
        <taxon>Pleosporineae</taxon>
        <taxon>Pleosporaceae</taxon>
        <taxon>Alternaria</taxon>
        <taxon>Alternaria sect. Panax</taxon>
    </lineage>
</organism>
<feature type="chain" id="PRO_5041999437" evidence="1">
    <location>
        <begin position="20"/>
        <end position="409"/>
    </location>
</feature>